<evidence type="ECO:0000256" key="2">
    <source>
        <dbReference type="ARBA" id="ARBA00001946"/>
    </source>
</evidence>
<dbReference type="PROSITE" id="PS00727">
    <property type="entry name" value="AP_NUCLEASE_F1_2"/>
    <property type="match status" value="1"/>
</dbReference>
<name>A0ABT7DXP9_9NEIS</name>
<evidence type="ECO:0000259" key="7">
    <source>
        <dbReference type="Pfam" id="PF03372"/>
    </source>
</evidence>
<keyword evidence="9" id="KW-1185">Reference proteome</keyword>
<dbReference type="NCBIfam" id="TIGR00195">
    <property type="entry name" value="exoDNase_III"/>
    <property type="match status" value="1"/>
</dbReference>
<evidence type="ECO:0000256" key="6">
    <source>
        <dbReference type="ARBA" id="ARBA00022842"/>
    </source>
</evidence>
<dbReference type="InterPro" id="IPR037493">
    <property type="entry name" value="ExoIII-like"/>
</dbReference>
<evidence type="ECO:0000313" key="8">
    <source>
        <dbReference type="EMBL" id="MDK2124769.1"/>
    </source>
</evidence>
<dbReference type="CDD" id="cd09086">
    <property type="entry name" value="ExoIII-like_AP-endo"/>
    <property type="match status" value="1"/>
</dbReference>
<proteinExistence type="inferred from homology"/>
<dbReference type="InterPro" id="IPR004808">
    <property type="entry name" value="AP_endonuc_1"/>
</dbReference>
<dbReference type="InterPro" id="IPR036691">
    <property type="entry name" value="Endo/exonu/phosph_ase_sf"/>
</dbReference>
<dbReference type="Gene3D" id="3.60.10.10">
    <property type="entry name" value="Endonuclease/exonuclease/phosphatase"/>
    <property type="match status" value="1"/>
</dbReference>
<dbReference type="EMBL" id="JARRAF010000012">
    <property type="protein sequence ID" value="MDK2124769.1"/>
    <property type="molecule type" value="Genomic_DNA"/>
</dbReference>
<dbReference type="GO" id="GO:0008311">
    <property type="term" value="F:double-stranded DNA 3'-5' DNA exonuclease activity"/>
    <property type="evidence" value="ECO:0007669"/>
    <property type="project" value="UniProtKB-EC"/>
</dbReference>
<accession>A0ABT7DXP9</accession>
<feature type="domain" description="Endonuclease/exonuclease/phosphatase" evidence="7">
    <location>
        <begin position="4"/>
        <end position="247"/>
    </location>
</feature>
<sequence length="255" mass="28862">MQIATWNVNSLKVRLPQVLEWLAAHPQLDCLCLQETKLEDINFPEAAIREAGWQVAFAGQKTYNGVALISREPATDIQINLPNYSDHQMRLIAGTFGEVRLICGYFPNGQSLDSEKYPYKLAWLEALIAYVGDQLKQYPQLALLGDYNIAPEDRDVHDPAKWVGQVLVSEPERAAFNQLISLGLHDSFRKFDQPEQTFSWWDYRAAGFRRNAGLRIDHILLSDPLIARCTGCVIDKEARKAERPSDHAPVIATLD</sequence>
<dbReference type="Proteomes" id="UP001172778">
    <property type="component" value="Unassembled WGS sequence"/>
</dbReference>
<dbReference type="InterPro" id="IPR020848">
    <property type="entry name" value="AP_endonuclease_F1_CS"/>
</dbReference>
<keyword evidence="6" id="KW-0460">Magnesium</keyword>
<dbReference type="PANTHER" id="PTHR43250">
    <property type="entry name" value="EXODEOXYRIBONUCLEASE III"/>
    <property type="match status" value="1"/>
</dbReference>
<keyword evidence="4" id="KW-0479">Metal-binding</keyword>
<keyword evidence="5 8" id="KW-0378">Hydrolase</keyword>
<evidence type="ECO:0000313" key="9">
    <source>
        <dbReference type="Proteomes" id="UP001172778"/>
    </source>
</evidence>
<dbReference type="InterPro" id="IPR005135">
    <property type="entry name" value="Endo/exonuclease/phosphatase"/>
</dbReference>
<comment type="cofactor">
    <cofactor evidence="2">
        <name>Mg(2+)</name>
        <dbReference type="ChEBI" id="CHEBI:18420"/>
    </cofactor>
</comment>
<dbReference type="RefSeq" id="WP_284101083.1">
    <property type="nucleotide sequence ID" value="NZ_JARRAF010000012.1"/>
</dbReference>
<dbReference type="PROSITE" id="PS00728">
    <property type="entry name" value="AP_NUCLEASE_F1_3"/>
    <property type="match status" value="1"/>
</dbReference>
<dbReference type="Pfam" id="PF03372">
    <property type="entry name" value="Exo_endo_phos"/>
    <property type="match status" value="1"/>
</dbReference>
<comment type="caution">
    <text evidence="8">The sequence shown here is derived from an EMBL/GenBank/DDBJ whole genome shotgun (WGS) entry which is preliminary data.</text>
</comment>
<dbReference type="NCBIfam" id="TIGR00633">
    <property type="entry name" value="xth"/>
    <property type="match status" value="1"/>
</dbReference>
<evidence type="ECO:0000256" key="5">
    <source>
        <dbReference type="ARBA" id="ARBA00022801"/>
    </source>
</evidence>
<comment type="cofactor">
    <cofactor evidence="1">
        <name>Mn(2+)</name>
        <dbReference type="ChEBI" id="CHEBI:29035"/>
    </cofactor>
</comment>
<evidence type="ECO:0000256" key="4">
    <source>
        <dbReference type="ARBA" id="ARBA00022723"/>
    </source>
</evidence>
<protein>
    <submittedName>
        <fullName evidence="8">Exodeoxyribonuclease III</fullName>
        <ecNumber evidence="8">3.1.11.2</ecNumber>
    </submittedName>
</protein>
<reference evidence="8" key="1">
    <citation type="submission" date="2023-03" db="EMBL/GenBank/DDBJ databases">
        <title>Chitinimonas shenzhenensis gen. nov., sp. nov., a novel member of family Burkholderiaceae isolated from activated sludge collected in Shen Zhen, China.</title>
        <authorList>
            <person name="Wang X."/>
        </authorList>
    </citation>
    <scope>NUCLEOTIDE SEQUENCE</scope>
    <source>
        <strain evidence="8">DQS-5</strain>
    </source>
</reference>
<comment type="similarity">
    <text evidence="3">Belongs to the DNA repair enzymes AP/ExoA family.</text>
</comment>
<evidence type="ECO:0000256" key="1">
    <source>
        <dbReference type="ARBA" id="ARBA00001936"/>
    </source>
</evidence>
<evidence type="ECO:0000256" key="3">
    <source>
        <dbReference type="ARBA" id="ARBA00007092"/>
    </source>
</evidence>
<gene>
    <name evidence="8" type="primary">xth</name>
    <name evidence="8" type="ORF">PZA18_11995</name>
</gene>
<organism evidence="8 9">
    <name type="scientific">Parachitinimonas caeni</name>
    <dbReference type="NCBI Taxonomy" id="3031301"/>
    <lineage>
        <taxon>Bacteria</taxon>
        <taxon>Pseudomonadati</taxon>
        <taxon>Pseudomonadota</taxon>
        <taxon>Betaproteobacteria</taxon>
        <taxon>Neisseriales</taxon>
        <taxon>Chitinibacteraceae</taxon>
        <taxon>Parachitinimonas</taxon>
    </lineage>
</organism>
<dbReference type="EC" id="3.1.11.2" evidence="8"/>
<dbReference type="PANTHER" id="PTHR43250:SF2">
    <property type="entry name" value="EXODEOXYRIBONUCLEASE III"/>
    <property type="match status" value="1"/>
</dbReference>
<dbReference type="SUPFAM" id="SSF56219">
    <property type="entry name" value="DNase I-like"/>
    <property type="match status" value="1"/>
</dbReference>
<dbReference type="PROSITE" id="PS51435">
    <property type="entry name" value="AP_NUCLEASE_F1_4"/>
    <property type="match status" value="1"/>
</dbReference>